<name>A0A6L5GGX2_9ACTN</name>
<evidence type="ECO:0000313" key="4">
    <source>
        <dbReference type="Proteomes" id="UP000477750"/>
    </source>
</evidence>
<evidence type="ECO:0000256" key="1">
    <source>
        <dbReference type="ARBA" id="ARBA00006817"/>
    </source>
</evidence>
<feature type="domain" description="Activator of Hsp90 ATPase homologue 1/2-like C-terminal" evidence="2">
    <location>
        <begin position="14"/>
        <end position="153"/>
    </location>
</feature>
<keyword evidence="4" id="KW-1185">Reference proteome</keyword>
<dbReference type="SUPFAM" id="SSF55961">
    <property type="entry name" value="Bet v1-like"/>
    <property type="match status" value="1"/>
</dbReference>
<dbReference type="InterPro" id="IPR023393">
    <property type="entry name" value="START-like_dom_sf"/>
</dbReference>
<protein>
    <submittedName>
        <fullName evidence="3">Polyketide cyclase</fullName>
    </submittedName>
</protein>
<accession>A0A6L5GGX2</accession>
<gene>
    <name evidence="3" type="ORF">GFD30_24185</name>
</gene>
<dbReference type="Proteomes" id="UP000477750">
    <property type="component" value="Unassembled WGS sequence"/>
</dbReference>
<dbReference type="EMBL" id="WIAO01000050">
    <property type="protein sequence ID" value="MQM28633.1"/>
    <property type="molecule type" value="Genomic_DNA"/>
</dbReference>
<organism evidence="3 4">
    <name type="scientific">Glycomyces albidus</name>
    <dbReference type="NCBI Taxonomy" id="2656774"/>
    <lineage>
        <taxon>Bacteria</taxon>
        <taxon>Bacillati</taxon>
        <taxon>Actinomycetota</taxon>
        <taxon>Actinomycetes</taxon>
        <taxon>Glycomycetales</taxon>
        <taxon>Glycomycetaceae</taxon>
        <taxon>Glycomyces</taxon>
    </lineage>
</organism>
<dbReference type="InterPro" id="IPR013538">
    <property type="entry name" value="ASHA1/2-like_C"/>
</dbReference>
<comment type="similarity">
    <text evidence="1">Belongs to the AHA1 family.</text>
</comment>
<evidence type="ECO:0000313" key="3">
    <source>
        <dbReference type="EMBL" id="MQM28633.1"/>
    </source>
</evidence>
<dbReference type="Gene3D" id="3.30.530.20">
    <property type="match status" value="1"/>
</dbReference>
<proteinExistence type="inferred from homology"/>
<reference evidence="3 4" key="1">
    <citation type="submission" date="2019-10" db="EMBL/GenBank/DDBJ databases">
        <title>Glycomyces albidus sp. nov., a novel actinomycete isolated from rhizosphere soil of wheat (Triticum aestivum L.).</title>
        <authorList>
            <person name="Qian L."/>
        </authorList>
    </citation>
    <scope>NUCLEOTIDE SEQUENCE [LARGE SCALE GENOMIC DNA]</scope>
    <source>
        <strain evidence="3 4">NEAU-7082</strain>
    </source>
</reference>
<dbReference type="AlphaFoldDB" id="A0A6L5GGX2"/>
<sequence length="157" mass="17552">MKPDLDLAIERVIRAPRAVVWRAWTDPARFEQWWLPAPHSCRVERFEAVPGGPMVTSMSDDGGAFVPHMDAVFLIVEDQERIVFTNAIDSDWRPADPQPVGMTAEITFADHPDGTEYRALVRHGSPESRDRHEKLGFYEGWGAVAAQLAALAEQEAA</sequence>
<dbReference type="Pfam" id="PF08327">
    <property type="entry name" value="AHSA1"/>
    <property type="match status" value="1"/>
</dbReference>
<dbReference type="RefSeq" id="WP_153027724.1">
    <property type="nucleotide sequence ID" value="NZ_WIAO01000050.1"/>
</dbReference>
<evidence type="ECO:0000259" key="2">
    <source>
        <dbReference type="Pfam" id="PF08327"/>
    </source>
</evidence>
<comment type="caution">
    <text evidence="3">The sequence shown here is derived from an EMBL/GenBank/DDBJ whole genome shotgun (WGS) entry which is preliminary data.</text>
</comment>